<organism evidence="3 4">
    <name type="scientific">Pyricularia grisea</name>
    <name type="common">Crabgrass-specific blast fungus</name>
    <name type="synonym">Magnaporthe grisea</name>
    <dbReference type="NCBI Taxonomy" id="148305"/>
    <lineage>
        <taxon>Eukaryota</taxon>
        <taxon>Fungi</taxon>
        <taxon>Dikarya</taxon>
        <taxon>Ascomycota</taxon>
        <taxon>Pezizomycotina</taxon>
        <taxon>Sordariomycetes</taxon>
        <taxon>Sordariomycetidae</taxon>
        <taxon>Magnaporthales</taxon>
        <taxon>Pyriculariaceae</taxon>
        <taxon>Pyricularia</taxon>
    </lineage>
</organism>
<evidence type="ECO:0000256" key="2">
    <source>
        <dbReference type="SAM" id="MobiDB-lite"/>
    </source>
</evidence>
<evidence type="ECO:0000313" key="3">
    <source>
        <dbReference type="Proteomes" id="UP000515153"/>
    </source>
</evidence>
<accession>A0A6P8BC47</accession>
<reference evidence="4" key="2">
    <citation type="submission" date="2019-10" db="EMBL/GenBank/DDBJ databases">
        <authorList>
            <consortium name="NCBI Genome Project"/>
        </authorList>
    </citation>
    <scope>NUCLEOTIDE SEQUENCE</scope>
    <source>
        <strain evidence="4">NI907</strain>
    </source>
</reference>
<feature type="region of interest" description="Disordered" evidence="2">
    <location>
        <begin position="191"/>
        <end position="210"/>
    </location>
</feature>
<gene>
    <name evidence="4" type="ORF">PgNI_03655</name>
</gene>
<reference evidence="4" key="1">
    <citation type="journal article" date="2019" name="Mol. Biol. Evol.">
        <title>Blast fungal genomes show frequent chromosomal changes, gene gains and losses, and effector gene turnover.</title>
        <authorList>
            <person name="Gomez Luciano L.B."/>
            <person name="Jason Tsai I."/>
            <person name="Chuma I."/>
            <person name="Tosa Y."/>
            <person name="Chen Y.H."/>
            <person name="Li J.Y."/>
            <person name="Li M.Y."/>
            <person name="Jade Lu M.Y."/>
            <person name="Nakayashiki H."/>
            <person name="Li W.H."/>
        </authorList>
    </citation>
    <scope>NUCLEOTIDE SEQUENCE</scope>
    <source>
        <strain evidence="4">NI907</strain>
    </source>
</reference>
<dbReference type="AlphaFoldDB" id="A0A6P8BC47"/>
<dbReference type="GeneID" id="41958618"/>
<reference evidence="4" key="3">
    <citation type="submission" date="2025-08" db="UniProtKB">
        <authorList>
            <consortium name="RefSeq"/>
        </authorList>
    </citation>
    <scope>IDENTIFICATION</scope>
    <source>
        <strain evidence="4">NI907</strain>
    </source>
</reference>
<keyword evidence="1" id="KW-0175">Coiled coil</keyword>
<feature type="coiled-coil region" evidence="1">
    <location>
        <begin position="232"/>
        <end position="259"/>
    </location>
</feature>
<feature type="region of interest" description="Disordered" evidence="2">
    <location>
        <begin position="296"/>
        <end position="324"/>
    </location>
</feature>
<dbReference type="Proteomes" id="UP000515153">
    <property type="component" value="Unplaced"/>
</dbReference>
<feature type="compositionally biased region" description="Basic and acidic residues" evidence="2">
    <location>
        <begin position="201"/>
        <end position="210"/>
    </location>
</feature>
<dbReference type="RefSeq" id="XP_030984762.1">
    <property type="nucleotide sequence ID" value="XM_031123709.1"/>
</dbReference>
<proteinExistence type="predicted"/>
<feature type="region of interest" description="Disordered" evidence="2">
    <location>
        <begin position="1"/>
        <end position="36"/>
    </location>
</feature>
<evidence type="ECO:0000313" key="4">
    <source>
        <dbReference type="RefSeq" id="XP_030984762.1"/>
    </source>
</evidence>
<dbReference type="KEGG" id="pgri:PgNI_03655"/>
<sequence>MSTPDNPLTHGATEMASYGAPSDGGAKKIHLSTVSGDSRITRSDNLSLTTPRRRRPATSTMAWIKSATECLIVNVHHYKAQRRLTKKRRAWVRSSQLNISPIISTSRGPLLQQNTFHAAAVNMQKLASSSNQALSSNPATAADLKTVRRAKDRATIGATTTAEKRRGRVFDLTDIDSLGKALGESFKCGSGFSDPSTTHESNTRESHLGDHCSIESTAKESIKRDSYWEKQNLQHEAEIARLGAQADQLNRELSRLREVSQHNERFHKYYKRKYETTAHQLEGTMHALRLIDNVCGSSSRSESGDRETPITDFGPAMSPRENRY</sequence>
<name>A0A6P8BC47_PYRGI</name>
<dbReference type="OrthoDB" id="5228311at2759"/>
<evidence type="ECO:0000256" key="1">
    <source>
        <dbReference type="SAM" id="Coils"/>
    </source>
</evidence>
<keyword evidence="3" id="KW-1185">Reference proteome</keyword>
<protein>
    <submittedName>
        <fullName evidence="4">Uncharacterized protein</fullName>
    </submittedName>
</protein>